<proteinExistence type="predicted"/>
<name>A0A7T1F8V4_9STAP</name>
<gene>
    <name evidence="1" type="ORF">ISP08_09630</name>
</gene>
<evidence type="ECO:0000313" key="1">
    <source>
        <dbReference type="EMBL" id="QPM74595.1"/>
    </source>
</evidence>
<reference evidence="1 2" key="1">
    <citation type="submission" date="2020-10" db="EMBL/GenBank/DDBJ databases">
        <title>Closed genome sequences of Staphylococcus lloydii sp. nov. and Staphylococcus durrellii sp. nov. Isolated from Captive Fruit Bats (Pteropus livingstonii).</title>
        <authorList>
            <person name="Fountain K."/>
        </authorList>
    </citation>
    <scope>NUCLEOTIDE SEQUENCE [LARGE SCALE GENOMIC DNA]</scope>
    <source>
        <strain evidence="1 2">23_2_7_LY</strain>
    </source>
</reference>
<accession>A0A7T1F8V4</accession>
<dbReference type="Proteomes" id="UP000594455">
    <property type="component" value="Chromosome"/>
</dbReference>
<dbReference type="RefSeq" id="WP_195718479.1">
    <property type="nucleotide sequence ID" value="NZ_CP064056.1"/>
</dbReference>
<dbReference type="EMBL" id="CP064056">
    <property type="protein sequence ID" value="QPM74595.1"/>
    <property type="molecule type" value="Genomic_DNA"/>
</dbReference>
<protein>
    <submittedName>
        <fullName evidence="1">Phage gp6-like head-tail connector protein</fullName>
    </submittedName>
</protein>
<evidence type="ECO:0000313" key="2">
    <source>
        <dbReference type="Proteomes" id="UP000594455"/>
    </source>
</evidence>
<dbReference type="AlphaFoldDB" id="A0A7T1F8V4"/>
<sequence>MDDLLVEFKGRMHIFHSSEDESLKQILELSYLAIQSICGSFDIDENSVGRELVLERSRYVYNEQLQFFHKNFSTVLHDFGMQNVIYRGDDFGTDELQE</sequence>
<keyword evidence="2" id="KW-1185">Reference proteome</keyword>
<organism evidence="1 2">
    <name type="scientific">Staphylococcus lloydii</name>
    <dbReference type="NCBI Taxonomy" id="2781774"/>
    <lineage>
        <taxon>Bacteria</taxon>
        <taxon>Bacillati</taxon>
        <taxon>Bacillota</taxon>
        <taxon>Bacilli</taxon>
        <taxon>Bacillales</taxon>
        <taxon>Staphylococcaceae</taxon>
        <taxon>Staphylococcus</taxon>
    </lineage>
</organism>
<dbReference type="KEGG" id="sllo:ISP08_09630"/>